<name>A0ACC2LPI7_PERAE</name>
<organism evidence="1 2">
    <name type="scientific">Persea americana</name>
    <name type="common">Avocado</name>
    <dbReference type="NCBI Taxonomy" id="3435"/>
    <lineage>
        <taxon>Eukaryota</taxon>
        <taxon>Viridiplantae</taxon>
        <taxon>Streptophyta</taxon>
        <taxon>Embryophyta</taxon>
        <taxon>Tracheophyta</taxon>
        <taxon>Spermatophyta</taxon>
        <taxon>Magnoliopsida</taxon>
        <taxon>Magnoliidae</taxon>
        <taxon>Laurales</taxon>
        <taxon>Lauraceae</taxon>
        <taxon>Persea</taxon>
    </lineage>
</organism>
<accession>A0ACC2LPI7</accession>
<reference evidence="1 2" key="1">
    <citation type="journal article" date="2022" name="Hortic Res">
        <title>A haplotype resolved chromosomal level avocado genome allows analysis of novel avocado genes.</title>
        <authorList>
            <person name="Nath O."/>
            <person name="Fletcher S.J."/>
            <person name="Hayward A."/>
            <person name="Shaw L.M."/>
            <person name="Masouleh A.K."/>
            <person name="Furtado A."/>
            <person name="Henry R.J."/>
            <person name="Mitter N."/>
        </authorList>
    </citation>
    <scope>NUCLEOTIDE SEQUENCE [LARGE SCALE GENOMIC DNA]</scope>
    <source>
        <strain evidence="2">cv. Hass</strain>
    </source>
</reference>
<evidence type="ECO:0000313" key="2">
    <source>
        <dbReference type="Proteomes" id="UP001234297"/>
    </source>
</evidence>
<dbReference type="EMBL" id="CM056811">
    <property type="protein sequence ID" value="KAJ8635344.1"/>
    <property type="molecule type" value="Genomic_DNA"/>
</dbReference>
<evidence type="ECO:0000313" key="1">
    <source>
        <dbReference type="EMBL" id="KAJ8635344.1"/>
    </source>
</evidence>
<keyword evidence="2" id="KW-1185">Reference proteome</keyword>
<sequence length="296" mass="33736">MEKMQRTNIGYMPSIVTSPGYLHEFQLQQFQYFVVIDFEATCDKEKVPQPQEIIEFPSVLVNSVTGQIEGSFQTYVRPTYHPLLTDFCKELTGIQQSQVDKGVSLSEALVMHDKWLEYKGVKRTNFAVVTWTNWDCQVMLESECRLKSIRKPPYFNRWINLKLPFQKVFGGVRCNLKEAVKVAGLTWEGRAHYGLDDAMNTACLLAHIKNLGFRFSITNSLVEQSVHTPSTLHQPLPVIYCPRHADPASTYCFCGAQSSKFLIPKPPSEHGSIFYGCGNFTTTLGALCPYFEWVYC</sequence>
<dbReference type="Proteomes" id="UP001234297">
    <property type="component" value="Chromosome 3"/>
</dbReference>
<comment type="caution">
    <text evidence="1">The sequence shown here is derived from an EMBL/GenBank/DDBJ whole genome shotgun (WGS) entry which is preliminary data.</text>
</comment>
<protein>
    <submittedName>
        <fullName evidence="1">Uncharacterized protein</fullName>
    </submittedName>
</protein>
<gene>
    <name evidence="1" type="ORF">MRB53_009611</name>
</gene>
<proteinExistence type="predicted"/>